<comment type="caution">
    <text evidence="2">The sequence shown here is derived from an EMBL/GenBank/DDBJ whole genome shotgun (WGS) entry which is preliminary data.</text>
</comment>
<gene>
    <name evidence="2" type="ORF">OMM_04823</name>
</gene>
<dbReference type="Pfam" id="PF00873">
    <property type="entry name" value="ACR_tran"/>
    <property type="match status" value="1"/>
</dbReference>
<dbReference type="AlphaFoldDB" id="A0A1V1NZQ0"/>
<accession>A0A1V1NZQ0</accession>
<name>A0A1V1NZQ0_9BACT</name>
<dbReference type="Proteomes" id="UP000189670">
    <property type="component" value="Unassembled WGS sequence"/>
</dbReference>
<dbReference type="PANTHER" id="PTHR32063:SF33">
    <property type="entry name" value="RND SUPERFAMILY EFFLUX PUMP PERMEASE COMPONENT"/>
    <property type="match status" value="1"/>
</dbReference>
<dbReference type="SUPFAM" id="SSF82714">
    <property type="entry name" value="Multidrug efflux transporter AcrB TolC docking domain, DN and DC subdomains"/>
    <property type="match status" value="1"/>
</dbReference>
<feature type="transmembrane region" description="Helical" evidence="1">
    <location>
        <begin position="171"/>
        <end position="193"/>
    </location>
</feature>
<evidence type="ECO:0000313" key="3">
    <source>
        <dbReference type="Proteomes" id="UP000189670"/>
    </source>
</evidence>
<evidence type="ECO:0000256" key="1">
    <source>
        <dbReference type="SAM" id="Phobius"/>
    </source>
</evidence>
<evidence type="ECO:0008006" key="4">
    <source>
        <dbReference type="Google" id="ProtNLM"/>
    </source>
</evidence>
<dbReference type="Gene3D" id="1.20.1640.10">
    <property type="entry name" value="Multidrug efflux transporter AcrB transmembrane domain"/>
    <property type="match status" value="1"/>
</dbReference>
<organism evidence="2 3">
    <name type="scientific">Candidatus Magnetoglobus multicellularis str. Araruama</name>
    <dbReference type="NCBI Taxonomy" id="890399"/>
    <lineage>
        <taxon>Bacteria</taxon>
        <taxon>Pseudomonadati</taxon>
        <taxon>Thermodesulfobacteriota</taxon>
        <taxon>Desulfobacteria</taxon>
        <taxon>Desulfobacterales</taxon>
        <taxon>Desulfobacteraceae</taxon>
        <taxon>Candidatus Magnetoglobus</taxon>
    </lineage>
</organism>
<feature type="transmembrane region" description="Helical" evidence="1">
    <location>
        <begin position="274"/>
        <end position="291"/>
    </location>
</feature>
<dbReference type="GO" id="GO:0042910">
    <property type="term" value="F:xenobiotic transmembrane transporter activity"/>
    <property type="evidence" value="ECO:0007669"/>
    <property type="project" value="TreeGrafter"/>
</dbReference>
<dbReference type="EMBL" id="ATBP01001118">
    <property type="protein sequence ID" value="ETR68014.1"/>
    <property type="molecule type" value="Genomic_DNA"/>
</dbReference>
<dbReference type="Gene3D" id="3.30.2090.10">
    <property type="entry name" value="Multidrug efflux transporter AcrB TolC docking domain, DN and DC subdomains"/>
    <property type="match status" value="1"/>
</dbReference>
<dbReference type="InterPro" id="IPR001036">
    <property type="entry name" value="Acrflvin-R"/>
</dbReference>
<keyword evidence="1" id="KW-0472">Membrane</keyword>
<proteinExistence type="predicted"/>
<reference evidence="3" key="1">
    <citation type="submission" date="2012-11" db="EMBL/GenBank/DDBJ databases">
        <authorList>
            <person name="Lucero-Rivera Y.E."/>
            <person name="Tovar-Ramirez D."/>
        </authorList>
    </citation>
    <scope>NUCLEOTIDE SEQUENCE [LARGE SCALE GENOMIC DNA]</scope>
    <source>
        <strain evidence="3">Araruama</strain>
    </source>
</reference>
<keyword evidence="1" id="KW-1133">Transmembrane helix</keyword>
<dbReference type="SUPFAM" id="SSF82866">
    <property type="entry name" value="Multidrug efflux transporter AcrB transmembrane domain"/>
    <property type="match status" value="1"/>
</dbReference>
<evidence type="ECO:0000313" key="2">
    <source>
        <dbReference type="EMBL" id="ETR68014.1"/>
    </source>
</evidence>
<dbReference type="GO" id="GO:0005886">
    <property type="term" value="C:plasma membrane"/>
    <property type="evidence" value="ECO:0007669"/>
    <property type="project" value="TreeGrafter"/>
</dbReference>
<dbReference type="Gene3D" id="3.30.70.1440">
    <property type="entry name" value="Multidrug efflux transporter AcrB pore domain"/>
    <property type="match status" value="1"/>
</dbReference>
<keyword evidence="1" id="KW-0812">Transmembrane</keyword>
<feature type="transmembrane region" description="Helical" evidence="1">
    <location>
        <begin position="226"/>
        <end position="247"/>
    </location>
</feature>
<sequence>MNRLRQFEGVYQIRSDFSPGKNEMRLSLKPEARTLGLTVNDLARQINAGYYGDEAVRIQRGRDDIRIKVRYTAKERSRLSDLSRVRIRTRTGHEVPLLSVANVHFSPGYSTITRTDGMRRVSVSADVNTKKANANEIIQELSEHYFQELKNRHQGIIIALQGEKKKMRESFGSLMIGFPLAIIGIYIIIATMFRSYVQPFVILFTIPFGIIGGIMAHFALGFNLSIMSIFGMVALAGVVVNDAIVLIERINENWAGGMSFFDALEHAGKRRFRAIFLTSISTIGGLAPLIFETDLQARFLIPMALSIAGGVLFATVLTLVLIPSLMVILNDLRRACYRFKYGLWPERVSVEPSLMRNRQEEY</sequence>
<dbReference type="InterPro" id="IPR027463">
    <property type="entry name" value="AcrB_DN_DC_subdom"/>
</dbReference>
<protein>
    <recommendedName>
        <fullName evidence="4">Acriflavin resistance protein</fullName>
    </recommendedName>
</protein>
<dbReference type="PANTHER" id="PTHR32063">
    <property type="match status" value="1"/>
</dbReference>
<feature type="transmembrane region" description="Helical" evidence="1">
    <location>
        <begin position="303"/>
        <end position="329"/>
    </location>
</feature>
<feature type="transmembrane region" description="Helical" evidence="1">
    <location>
        <begin position="200"/>
        <end position="220"/>
    </location>
</feature>